<sequence>MLEYGQPARDLKEVPENCWLSGFLEAMPDSRREAALALGINSMCVCNDVETCGCKNGPDPSDCCGCSYCGSFDKGAFCCCGDCRECPPGHCCPGDCRKYECPLGTYNEGPPNYWYNRQQALGYSAALSAIPEEIPEPQYHPYNPVLEETAGDDEEEEEDTDWETTAADLSQCRPCPNTTKLYRKDMRGAINVDDCRRWECRDDDFGISRALPGVPNCRVACENLRRSEAGGSVEDPKVEEIYCPVSWLGGSRLEKRRREGGRARGSRPPKSFLELPGHRNQSVFQTRMDTGCNGIYLPYPQLLEEIEKKLKGALRREGYTEELIWMWNDYGVAYVKEEARPFLPWLKVSLGDEGNSIPISILPEHYCLRTGLGYDAILVGHNAHATLGTPFFRALSVHVDYNRSRIGLLRI</sequence>
<dbReference type="InterPro" id="IPR021109">
    <property type="entry name" value="Peptidase_aspartic_dom_sf"/>
</dbReference>
<comment type="caution">
    <text evidence="1">The sequence shown here is derived from an EMBL/GenBank/DDBJ whole genome shotgun (WGS) entry which is preliminary data.</text>
</comment>
<dbReference type="SUPFAM" id="SSF50630">
    <property type="entry name" value="Acid proteases"/>
    <property type="match status" value="1"/>
</dbReference>
<dbReference type="Gene3D" id="2.40.70.10">
    <property type="entry name" value="Acid Proteases"/>
    <property type="match status" value="1"/>
</dbReference>
<dbReference type="Proteomes" id="UP000553632">
    <property type="component" value="Unassembled WGS sequence"/>
</dbReference>
<organism evidence="1 2">
    <name type="scientific">Perkinsus olseni</name>
    <name type="common">Perkinsus atlanticus</name>
    <dbReference type="NCBI Taxonomy" id="32597"/>
    <lineage>
        <taxon>Eukaryota</taxon>
        <taxon>Sar</taxon>
        <taxon>Alveolata</taxon>
        <taxon>Perkinsozoa</taxon>
        <taxon>Perkinsea</taxon>
        <taxon>Perkinsida</taxon>
        <taxon>Perkinsidae</taxon>
        <taxon>Perkinsus</taxon>
    </lineage>
</organism>
<evidence type="ECO:0000313" key="1">
    <source>
        <dbReference type="EMBL" id="KAF4707160.1"/>
    </source>
</evidence>
<protein>
    <submittedName>
        <fullName evidence="1">Uncharacterized protein</fullName>
    </submittedName>
</protein>
<accession>A0A7J6QHZ8</accession>
<reference evidence="1 2" key="1">
    <citation type="submission" date="2020-04" db="EMBL/GenBank/DDBJ databases">
        <title>Perkinsus olseni comparative genomics.</title>
        <authorList>
            <person name="Bogema D.R."/>
        </authorList>
    </citation>
    <scope>NUCLEOTIDE SEQUENCE [LARGE SCALE GENOMIC DNA]</scope>
    <source>
        <strain evidence="1 2">ATCC PRA-207</strain>
    </source>
</reference>
<evidence type="ECO:0000313" key="2">
    <source>
        <dbReference type="Proteomes" id="UP000553632"/>
    </source>
</evidence>
<name>A0A7J6QHZ8_PEROL</name>
<proteinExistence type="predicted"/>
<dbReference type="AlphaFoldDB" id="A0A7J6QHZ8"/>
<gene>
    <name evidence="1" type="ORF">FOZ63_024717</name>
</gene>
<keyword evidence="2" id="KW-1185">Reference proteome</keyword>
<dbReference type="EMBL" id="JABANO010033262">
    <property type="protein sequence ID" value="KAF4707160.1"/>
    <property type="molecule type" value="Genomic_DNA"/>
</dbReference>